<dbReference type="PANTHER" id="PTHR46900">
    <property type="entry name" value="TYROSINE-PROTEIN PHOSPHATASE NON-RECEPTOR TYPE 13"/>
    <property type="match status" value="1"/>
</dbReference>
<protein>
    <submittedName>
        <fullName evidence="5">FERM and PDZ domain-containing protein 2-like</fullName>
    </submittedName>
</protein>
<dbReference type="SMART" id="SM00750">
    <property type="entry name" value="KIND"/>
    <property type="match status" value="1"/>
</dbReference>
<dbReference type="PANTHER" id="PTHR46900:SF4">
    <property type="entry name" value="FERM AND PDZ DOMAIN CONTAINING 2"/>
    <property type="match status" value="1"/>
</dbReference>
<gene>
    <name evidence="5" type="primary">LOC132541397</name>
</gene>
<name>A0ABM3YA20_ERIEU</name>
<organism evidence="4 5">
    <name type="scientific">Erinaceus europaeus</name>
    <name type="common">Western European hedgehog</name>
    <dbReference type="NCBI Taxonomy" id="9365"/>
    <lineage>
        <taxon>Eukaryota</taxon>
        <taxon>Metazoa</taxon>
        <taxon>Chordata</taxon>
        <taxon>Craniata</taxon>
        <taxon>Vertebrata</taxon>
        <taxon>Euteleostomi</taxon>
        <taxon>Mammalia</taxon>
        <taxon>Eutheria</taxon>
        <taxon>Laurasiatheria</taxon>
        <taxon>Eulipotyphla</taxon>
        <taxon>Erinaceidae</taxon>
        <taxon>Erinaceinae</taxon>
        <taxon>Erinaceus</taxon>
    </lineage>
</organism>
<dbReference type="InterPro" id="IPR000299">
    <property type="entry name" value="FERM_domain"/>
</dbReference>
<dbReference type="RefSeq" id="XP_060057915.1">
    <property type="nucleotide sequence ID" value="XM_060201932.1"/>
</dbReference>
<evidence type="ECO:0000313" key="5">
    <source>
        <dbReference type="RefSeq" id="XP_060057915.1"/>
    </source>
</evidence>
<evidence type="ECO:0000259" key="3">
    <source>
        <dbReference type="PROSITE" id="PS51377"/>
    </source>
</evidence>
<keyword evidence="4" id="KW-1185">Reference proteome</keyword>
<sequence>MRVSQSVLNDFVYMRTGFQPSTKLLIPLSYLSLHICTVTCNLPQPVAIFTFGIVIVKLRNSMSPITGFCAGFKMEDFGDTCSIEAYSCMSPTSVTLASVLQVRGEALSEEEIWALLSLAAQRLLEDLRDDSSDYVVCPWSALLSVTGSLSFQDHSSHLEAAPFKAPELLQGQKDGEQPDASQPLQLNEPLHSVLLTMCEDQPRKRLPLVSVLETCRLHWEEVAVHPASAHLHIKRLVGSVLGTISEVERRVVEESFTVQQDRSSLLRNRLHQASCESPAAAAPECLHPCGVSERSTETQSSLGPGLSTLAHSRCSLFASRILPVEVAHDLQEGLRLSSGSGSPLSVAAENSLPATPSQREFLKRKGKFSRPEFLLLAREAPVTLHLPGSIVTKKGKSYLALRDLCVVLLSGQCLEVKCDIMSTVGAIFNAVTTFANLGEITYFGLAYMKRKYLLGSASANKYLGA</sequence>
<feature type="domain" description="FERM" evidence="2">
    <location>
        <begin position="402"/>
        <end position="465"/>
    </location>
</feature>
<dbReference type="InterPro" id="IPR029071">
    <property type="entry name" value="Ubiquitin-like_domsf"/>
</dbReference>
<reference evidence="5" key="2">
    <citation type="submission" date="2025-08" db="UniProtKB">
        <authorList>
            <consortium name="RefSeq"/>
        </authorList>
    </citation>
    <scope>IDENTIFICATION</scope>
</reference>
<dbReference type="GeneID" id="132541397"/>
<evidence type="ECO:0000256" key="1">
    <source>
        <dbReference type="ARBA" id="ARBA00022737"/>
    </source>
</evidence>
<keyword evidence="1" id="KW-0677">Repeat</keyword>
<dbReference type="Proteomes" id="UP001652624">
    <property type="component" value="Chromosome 1"/>
</dbReference>
<dbReference type="PROSITE" id="PS51377">
    <property type="entry name" value="KIND"/>
    <property type="match status" value="1"/>
</dbReference>
<evidence type="ECO:0000313" key="4">
    <source>
        <dbReference type="Proteomes" id="UP001652624"/>
    </source>
</evidence>
<proteinExistence type="predicted"/>
<dbReference type="InterPro" id="IPR052074">
    <property type="entry name" value="NonRcpt_TyrProt_Phosphatase"/>
</dbReference>
<dbReference type="Gene3D" id="1.10.510.10">
    <property type="entry name" value="Transferase(Phosphotransferase) domain 1"/>
    <property type="match status" value="1"/>
</dbReference>
<dbReference type="InterPro" id="IPR018979">
    <property type="entry name" value="FERM_N"/>
</dbReference>
<feature type="domain" description="KIND" evidence="3">
    <location>
        <begin position="94"/>
        <end position="254"/>
    </location>
</feature>
<accession>A0ABM3YA20</accession>
<dbReference type="Pfam" id="PF09379">
    <property type="entry name" value="FERM_N"/>
    <property type="match status" value="1"/>
</dbReference>
<dbReference type="InterPro" id="IPR011019">
    <property type="entry name" value="KIND_dom"/>
</dbReference>
<reference evidence="4" key="1">
    <citation type="submission" date="2025-05" db="UniProtKB">
        <authorList>
            <consortium name="RefSeq"/>
        </authorList>
    </citation>
    <scope>NUCLEOTIDE SEQUENCE [LARGE SCALE GENOMIC DNA]</scope>
</reference>
<dbReference type="PROSITE" id="PS50057">
    <property type="entry name" value="FERM_3"/>
    <property type="match status" value="1"/>
</dbReference>
<evidence type="ECO:0000259" key="2">
    <source>
        <dbReference type="PROSITE" id="PS50057"/>
    </source>
</evidence>
<dbReference type="SUPFAM" id="SSF54236">
    <property type="entry name" value="Ubiquitin-like"/>
    <property type="match status" value="1"/>
</dbReference>